<keyword evidence="3" id="KW-1185">Reference proteome</keyword>
<gene>
    <name evidence="2" type="ORF">Malapachy_3562</name>
</gene>
<dbReference type="Proteomes" id="UP000037751">
    <property type="component" value="Unassembled WGS sequence"/>
</dbReference>
<dbReference type="PANTHER" id="PTHR10182">
    <property type="entry name" value="CALCIUM-BINDING PROTEIN 39-RELATED"/>
    <property type="match status" value="1"/>
</dbReference>
<evidence type="ECO:0000256" key="1">
    <source>
        <dbReference type="ARBA" id="ARBA00011012"/>
    </source>
</evidence>
<dbReference type="EMBL" id="LGAV01000001">
    <property type="protein sequence ID" value="KOS16426.1"/>
    <property type="molecule type" value="Genomic_DNA"/>
</dbReference>
<evidence type="ECO:0000313" key="2">
    <source>
        <dbReference type="EMBL" id="KOS16426.1"/>
    </source>
</evidence>
<dbReference type="RefSeq" id="XP_017994058.1">
    <property type="nucleotide sequence ID" value="XM_018138030.1"/>
</dbReference>
<dbReference type="Gene3D" id="1.25.10.10">
    <property type="entry name" value="Leucine-rich Repeat Variant"/>
    <property type="match status" value="1"/>
</dbReference>
<dbReference type="GO" id="GO:0035556">
    <property type="term" value="P:intracellular signal transduction"/>
    <property type="evidence" value="ECO:0007669"/>
    <property type="project" value="TreeGrafter"/>
</dbReference>
<dbReference type="InterPro" id="IPR013878">
    <property type="entry name" value="Mo25"/>
</dbReference>
<dbReference type="InterPro" id="IPR011989">
    <property type="entry name" value="ARM-like"/>
</dbReference>
<dbReference type="STRING" id="77020.A0A0M8MP55"/>
<dbReference type="OrthoDB" id="609103at2759"/>
<evidence type="ECO:0000313" key="3">
    <source>
        <dbReference type="Proteomes" id="UP000037751"/>
    </source>
</evidence>
<dbReference type="SUPFAM" id="SSF48371">
    <property type="entry name" value="ARM repeat"/>
    <property type="match status" value="1"/>
</dbReference>
<reference evidence="2 3" key="1">
    <citation type="submission" date="2015-07" db="EMBL/GenBank/DDBJ databases">
        <title>Draft Genome Sequence of Malassezia furfur CBS1878 and Malassezia pachydermatis CBS1879.</title>
        <authorList>
            <person name="Triana S."/>
            <person name="Ohm R."/>
            <person name="Gonzalez A."/>
            <person name="DeCock H."/>
            <person name="Restrepo S."/>
            <person name="Celis A."/>
        </authorList>
    </citation>
    <scope>NUCLEOTIDE SEQUENCE [LARGE SCALE GENOMIC DNA]</scope>
    <source>
        <strain evidence="2 3">CBS 1879</strain>
    </source>
</reference>
<comment type="caution">
    <text evidence="2">The sequence shown here is derived from an EMBL/GenBank/DDBJ whole genome shotgun (WGS) entry which is preliminary data.</text>
</comment>
<dbReference type="GO" id="GO:0043539">
    <property type="term" value="F:protein serine/threonine kinase activator activity"/>
    <property type="evidence" value="ECO:0007669"/>
    <property type="project" value="TreeGrafter"/>
</dbReference>
<comment type="similarity">
    <text evidence="1">Belongs to the Mo25 family.</text>
</comment>
<sequence>MNFLFKHKPRTPTDIARILKELCVRLGASESPDRTWTLVEPALSMDQKRKILDEFWSALQQAKIVLYGEEDHDPVPEHVAQFAQEVYQLQLMMCLLVVLPRLEFETRKDIVQVFIALLQRTIGARRPTVEYIRSNPIIVHMAFHGYDSQDVALNTGMILHEMVQHETLAKILLYSDDLSLFPIYIETTPFSVSCDAFKNLRDALILHRTMAAEFLQHNYDRFFTMYTQLLRSENYVTRRQSLKLLSDILVDRVHYATMIRYVSDEENLKSTMNALRDRSKNIQLEAFHVFKVFVANPKKTPAVEAILRRNRDRLLSFLQGFLQDRTDESFIDELPG</sequence>
<dbReference type="VEuPathDB" id="FungiDB:Malapachy_3562"/>
<proteinExistence type="inferred from homology"/>
<dbReference type="Pfam" id="PF08569">
    <property type="entry name" value="Mo25"/>
    <property type="match status" value="1"/>
</dbReference>
<accession>A0A0M8MP55</accession>
<dbReference type="AlphaFoldDB" id="A0A0M8MP55"/>
<name>A0A0M8MP55_9BASI</name>
<dbReference type="PANTHER" id="PTHR10182:SF3">
    <property type="entry name" value="PROTEIN MO25"/>
    <property type="match status" value="1"/>
</dbReference>
<protein>
    <submittedName>
        <fullName evidence="2">Mo25 protein</fullName>
    </submittedName>
</protein>
<dbReference type="GeneID" id="28729906"/>
<organism evidence="2 3">
    <name type="scientific">Malassezia pachydermatis</name>
    <dbReference type="NCBI Taxonomy" id="77020"/>
    <lineage>
        <taxon>Eukaryota</taxon>
        <taxon>Fungi</taxon>
        <taxon>Dikarya</taxon>
        <taxon>Basidiomycota</taxon>
        <taxon>Ustilaginomycotina</taxon>
        <taxon>Malasseziomycetes</taxon>
        <taxon>Malasseziales</taxon>
        <taxon>Malasseziaceae</taxon>
        <taxon>Malassezia</taxon>
    </lineage>
</organism>
<dbReference type="InterPro" id="IPR016024">
    <property type="entry name" value="ARM-type_fold"/>
</dbReference>